<evidence type="ECO:0000313" key="4">
    <source>
        <dbReference type="Proteomes" id="UP000821866"/>
    </source>
</evidence>
<dbReference type="Gene3D" id="1.10.10.60">
    <property type="entry name" value="Homeodomain-like"/>
    <property type="match status" value="1"/>
</dbReference>
<dbReference type="InterPro" id="IPR006600">
    <property type="entry name" value="HTH_CenpB_DNA-bd_dom"/>
</dbReference>
<sequence>MRSVPRKRKVLSFEEKFAIVNAVSTGEKKKDVATQFQQLPVDDIECERQHPQDSGVEHGCREEKTEEVNVRRSGQGCLHLISGHTGTQRTRKWHNYAAESEDTACILGHDDFKASNGWLQGFKSRNCVVGRVISGESASADSDASASWVAKSCLTSLDRYEAADLYDADETALFHQMLPNHTWSSKGTIVEAASRANYGSQPFFVQAVMAATKGYH</sequence>
<organism evidence="3 4">
    <name type="scientific">Rhipicephalus microplus</name>
    <name type="common">Cattle tick</name>
    <name type="synonym">Boophilus microplus</name>
    <dbReference type="NCBI Taxonomy" id="6941"/>
    <lineage>
        <taxon>Eukaryota</taxon>
        <taxon>Metazoa</taxon>
        <taxon>Ecdysozoa</taxon>
        <taxon>Arthropoda</taxon>
        <taxon>Chelicerata</taxon>
        <taxon>Arachnida</taxon>
        <taxon>Acari</taxon>
        <taxon>Parasitiformes</taxon>
        <taxon>Ixodida</taxon>
        <taxon>Ixodoidea</taxon>
        <taxon>Ixodidae</taxon>
        <taxon>Rhipicephalinae</taxon>
        <taxon>Rhipicephalus</taxon>
        <taxon>Boophilus</taxon>
    </lineage>
</organism>
<keyword evidence="4" id="KW-1185">Reference proteome</keyword>
<reference evidence="3" key="1">
    <citation type="journal article" date="2020" name="Cell">
        <title>Large-Scale Comparative Analyses of Tick Genomes Elucidate Their Genetic Diversity and Vector Capacities.</title>
        <authorList>
            <consortium name="Tick Genome and Microbiome Consortium (TIGMIC)"/>
            <person name="Jia N."/>
            <person name="Wang J."/>
            <person name="Shi W."/>
            <person name="Du L."/>
            <person name="Sun Y."/>
            <person name="Zhan W."/>
            <person name="Jiang J.F."/>
            <person name="Wang Q."/>
            <person name="Zhang B."/>
            <person name="Ji P."/>
            <person name="Bell-Sakyi L."/>
            <person name="Cui X.M."/>
            <person name="Yuan T.T."/>
            <person name="Jiang B.G."/>
            <person name="Yang W.F."/>
            <person name="Lam T.T."/>
            <person name="Chang Q.C."/>
            <person name="Ding S.J."/>
            <person name="Wang X.J."/>
            <person name="Zhu J.G."/>
            <person name="Ruan X.D."/>
            <person name="Zhao L."/>
            <person name="Wei J.T."/>
            <person name="Ye R.Z."/>
            <person name="Que T.C."/>
            <person name="Du C.H."/>
            <person name="Zhou Y.H."/>
            <person name="Cheng J.X."/>
            <person name="Dai P.F."/>
            <person name="Guo W.B."/>
            <person name="Han X.H."/>
            <person name="Huang E.J."/>
            <person name="Li L.F."/>
            <person name="Wei W."/>
            <person name="Gao Y.C."/>
            <person name="Liu J.Z."/>
            <person name="Shao H.Z."/>
            <person name="Wang X."/>
            <person name="Wang C.C."/>
            <person name="Yang T.C."/>
            <person name="Huo Q.B."/>
            <person name="Li W."/>
            <person name="Chen H.Y."/>
            <person name="Chen S.E."/>
            <person name="Zhou L.G."/>
            <person name="Ni X.B."/>
            <person name="Tian J.H."/>
            <person name="Sheng Y."/>
            <person name="Liu T."/>
            <person name="Pan Y.S."/>
            <person name="Xia L.Y."/>
            <person name="Li J."/>
            <person name="Zhao F."/>
            <person name="Cao W.C."/>
        </authorList>
    </citation>
    <scope>NUCLEOTIDE SEQUENCE</scope>
    <source>
        <strain evidence="3">Rmic-2018</strain>
    </source>
</reference>
<dbReference type="AlphaFoldDB" id="A0A9J6EWR6"/>
<accession>A0A9J6EWR6</accession>
<dbReference type="GO" id="GO:0005634">
    <property type="term" value="C:nucleus"/>
    <property type="evidence" value="ECO:0007669"/>
    <property type="project" value="TreeGrafter"/>
</dbReference>
<gene>
    <name evidence="3" type="ORF">HPB51_002873</name>
</gene>
<protein>
    <recommendedName>
        <fullName evidence="2">HTH CENPB-type domain-containing protein</fullName>
    </recommendedName>
</protein>
<keyword evidence="1" id="KW-0238">DNA-binding</keyword>
<feature type="domain" description="HTH CENPB-type" evidence="2">
    <location>
        <begin position="107"/>
        <end position="131"/>
    </location>
</feature>
<comment type="caution">
    <text evidence="3">The sequence shown here is derived from an EMBL/GenBank/DDBJ whole genome shotgun (WGS) entry which is preliminary data.</text>
</comment>
<evidence type="ECO:0000259" key="2">
    <source>
        <dbReference type="Pfam" id="PF03221"/>
    </source>
</evidence>
<dbReference type="PANTHER" id="PTHR19303">
    <property type="entry name" value="TRANSPOSON"/>
    <property type="match status" value="1"/>
</dbReference>
<proteinExistence type="predicted"/>
<dbReference type="Pfam" id="PF03221">
    <property type="entry name" value="HTH_Tnp_Tc5"/>
    <property type="match status" value="1"/>
</dbReference>
<evidence type="ECO:0000313" key="3">
    <source>
        <dbReference type="EMBL" id="KAH8038729.1"/>
    </source>
</evidence>
<dbReference type="EMBL" id="JABSTU010000001">
    <property type="protein sequence ID" value="KAH8038729.1"/>
    <property type="molecule type" value="Genomic_DNA"/>
</dbReference>
<dbReference type="VEuPathDB" id="VectorBase:LOC119168716"/>
<dbReference type="InterPro" id="IPR050863">
    <property type="entry name" value="CenT-Element_Derived"/>
</dbReference>
<dbReference type="PANTHER" id="PTHR19303:SF73">
    <property type="entry name" value="PROTEIN PDC2"/>
    <property type="match status" value="1"/>
</dbReference>
<evidence type="ECO:0000256" key="1">
    <source>
        <dbReference type="ARBA" id="ARBA00023125"/>
    </source>
</evidence>
<name>A0A9J6EWR6_RHIMP</name>
<reference evidence="3" key="2">
    <citation type="submission" date="2021-09" db="EMBL/GenBank/DDBJ databases">
        <authorList>
            <person name="Jia N."/>
            <person name="Wang J."/>
            <person name="Shi W."/>
            <person name="Du L."/>
            <person name="Sun Y."/>
            <person name="Zhan W."/>
            <person name="Jiang J."/>
            <person name="Wang Q."/>
            <person name="Zhang B."/>
            <person name="Ji P."/>
            <person name="Sakyi L.B."/>
            <person name="Cui X."/>
            <person name="Yuan T."/>
            <person name="Jiang B."/>
            <person name="Yang W."/>
            <person name="Lam T.T.-Y."/>
            <person name="Chang Q."/>
            <person name="Ding S."/>
            <person name="Wang X."/>
            <person name="Zhu J."/>
            <person name="Ruan X."/>
            <person name="Zhao L."/>
            <person name="Wei J."/>
            <person name="Que T."/>
            <person name="Du C."/>
            <person name="Cheng J."/>
            <person name="Dai P."/>
            <person name="Han X."/>
            <person name="Huang E."/>
            <person name="Gao Y."/>
            <person name="Liu J."/>
            <person name="Shao H."/>
            <person name="Ye R."/>
            <person name="Li L."/>
            <person name="Wei W."/>
            <person name="Wang X."/>
            <person name="Wang C."/>
            <person name="Huo Q."/>
            <person name="Li W."/>
            <person name="Guo W."/>
            <person name="Chen H."/>
            <person name="Chen S."/>
            <person name="Zhou L."/>
            <person name="Zhou L."/>
            <person name="Ni X."/>
            <person name="Tian J."/>
            <person name="Zhou Y."/>
            <person name="Sheng Y."/>
            <person name="Liu T."/>
            <person name="Pan Y."/>
            <person name="Xia L."/>
            <person name="Li J."/>
            <person name="Zhao F."/>
            <person name="Cao W."/>
        </authorList>
    </citation>
    <scope>NUCLEOTIDE SEQUENCE</scope>
    <source>
        <strain evidence="3">Rmic-2018</strain>
        <tissue evidence="3">Larvae</tissue>
    </source>
</reference>
<dbReference type="Proteomes" id="UP000821866">
    <property type="component" value="Chromosome 1"/>
</dbReference>
<dbReference type="GO" id="GO:0003677">
    <property type="term" value="F:DNA binding"/>
    <property type="evidence" value="ECO:0007669"/>
    <property type="project" value="UniProtKB-KW"/>
</dbReference>